<reference evidence="2" key="1">
    <citation type="submission" date="2023-03" db="EMBL/GenBank/DDBJ databases">
        <title>Actinorhabdospora filicis NBRC 111898.</title>
        <authorList>
            <person name="Ichikawa N."/>
            <person name="Sato H."/>
            <person name="Tonouchi N."/>
        </authorList>
    </citation>
    <scope>NUCLEOTIDE SEQUENCE</scope>
    <source>
        <strain evidence="2">NBRC 111898</strain>
    </source>
</reference>
<comment type="caution">
    <text evidence="2">The sequence shown here is derived from an EMBL/GenBank/DDBJ whole genome shotgun (WGS) entry which is preliminary data.</text>
</comment>
<feature type="transmembrane region" description="Helical" evidence="1">
    <location>
        <begin position="101"/>
        <end position="119"/>
    </location>
</feature>
<evidence type="ECO:0000256" key="1">
    <source>
        <dbReference type="SAM" id="Phobius"/>
    </source>
</evidence>
<feature type="transmembrane region" description="Helical" evidence="1">
    <location>
        <begin position="7"/>
        <end position="25"/>
    </location>
</feature>
<organism evidence="2 3">
    <name type="scientific">Actinorhabdospora filicis</name>
    <dbReference type="NCBI Taxonomy" id="1785913"/>
    <lineage>
        <taxon>Bacteria</taxon>
        <taxon>Bacillati</taxon>
        <taxon>Actinomycetota</taxon>
        <taxon>Actinomycetes</taxon>
        <taxon>Micromonosporales</taxon>
        <taxon>Micromonosporaceae</taxon>
        <taxon>Actinorhabdospora</taxon>
    </lineage>
</organism>
<dbReference type="EMBL" id="BSTX01000006">
    <property type="protein sequence ID" value="GLZ81644.1"/>
    <property type="molecule type" value="Genomic_DNA"/>
</dbReference>
<accession>A0A9W6SRL7</accession>
<dbReference type="RefSeq" id="WP_285667178.1">
    <property type="nucleotide sequence ID" value="NZ_BSTX01000006.1"/>
</dbReference>
<evidence type="ECO:0000313" key="2">
    <source>
        <dbReference type="EMBL" id="GLZ81644.1"/>
    </source>
</evidence>
<evidence type="ECO:0000313" key="3">
    <source>
        <dbReference type="Proteomes" id="UP001165079"/>
    </source>
</evidence>
<sequence length="125" mass="13702">MERLLRGTLGLGVFSFGSGGVWAFFWPESFYRHIATYPPFNLHLFHDVGAFQLGVAAALLGCLMWSDLLRVGLFGGMAGTVAHAVSHLLDRDLGGYPSDPWVTSALAVVFTVMFVLRLASRRREG</sequence>
<gene>
    <name evidence="2" type="ORF">Afil01_64510</name>
</gene>
<protein>
    <submittedName>
        <fullName evidence="2">Uncharacterized protein</fullName>
    </submittedName>
</protein>
<keyword evidence="3" id="KW-1185">Reference proteome</keyword>
<keyword evidence="1" id="KW-0472">Membrane</keyword>
<dbReference type="AlphaFoldDB" id="A0A9W6SRL7"/>
<feature type="transmembrane region" description="Helical" evidence="1">
    <location>
        <begin position="45"/>
        <end position="64"/>
    </location>
</feature>
<keyword evidence="1" id="KW-0812">Transmembrane</keyword>
<keyword evidence="1" id="KW-1133">Transmembrane helix</keyword>
<name>A0A9W6SRL7_9ACTN</name>
<proteinExistence type="predicted"/>
<dbReference type="Proteomes" id="UP001165079">
    <property type="component" value="Unassembled WGS sequence"/>
</dbReference>
<feature type="transmembrane region" description="Helical" evidence="1">
    <location>
        <begin position="71"/>
        <end position="89"/>
    </location>
</feature>